<dbReference type="NCBIfam" id="TIGR00114">
    <property type="entry name" value="lumazine-synth"/>
    <property type="match status" value="1"/>
</dbReference>
<dbReference type="UniPathway" id="UPA00275">
    <property type="reaction ID" value="UER00404"/>
</dbReference>
<gene>
    <name evidence="8" type="primary">ribH1</name>
    <name evidence="7" type="synonym">ribH</name>
    <name evidence="8" type="ORF">GCM10011611_38330</name>
</gene>
<comment type="catalytic activity">
    <reaction evidence="6 7">
        <text>(2S)-2-hydroxy-3-oxobutyl phosphate + 5-amino-6-(D-ribitylamino)uracil = 6,7-dimethyl-8-(1-D-ribityl)lumazine + phosphate + 2 H2O + H(+)</text>
        <dbReference type="Rhea" id="RHEA:26152"/>
        <dbReference type="ChEBI" id="CHEBI:15377"/>
        <dbReference type="ChEBI" id="CHEBI:15378"/>
        <dbReference type="ChEBI" id="CHEBI:15934"/>
        <dbReference type="ChEBI" id="CHEBI:43474"/>
        <dbReference type="ChEBI" id="CHEBI:58201"/>
        <dbReference type="ChEBI" id="CHEBI:58830"/>
        <dbReference type="EC" id="2.5.1.78"/>
    </reaction>
</comment>
<evidence type="ECO:0000256" key="7">
    <source>
        <dbReference type="HAMAP-Rule" id="MF_00178"/>
    </source>
</evidence>
<comment type="pathway">
    <text evidence="1 7">Cofactor biosynthesis; riboflavin biosynthesis; riboflavin from 2-hydroxy-3-oxobutyl phosphate and 5-amino-6-(D-ribitylamino)uracil: step 1/2.</text>
</comment>
<feature type="binding site" evidence="7">
    <location>
        <begin position="75"/>
        <end position="77"/>
    </location>
    <ligand>
        <name>5-amino-6-(D-ribitylamino)uracil</name>
        <dbReference type="ChEBI" id="CHEBI:15934"/>
    </ligand>
</feature>
<evidence type="ECO:0000313" key="9">
    <source>
        <dbReference type="Proteomes" id="UP000646365"/>
    </source>
</evidence>
<keyword evidence="4 7" id="KW-0686">Riboflavin biosynthesis</keyword>
<dbReference type="Gene3D" id="3.40.50.960">
    <property type="entry name" value="Lumazine/riboflavin synthase"/>
    <property type="match status" value="1"/>
</dbReference>
<dbReference type="InterPro" id="IPR036467">
    <property type="entry name" value="LS/RS_sf"/>
</dbReference>
<organism evidence="8 9">
    <name type="scientific">Aliidongia dinghuensis</name>
    <dbReference type="NCBI Taxonomy" id="1867774"/>
    <lineage>
        <taxon>Bacteria</taxon>
        <taxon>Pseudomonadati</taxon>
        <taxon>Pseudomonadota</taxon>
        <taxon>Alphaproteobacteria</taxon>
        <taxon>Rhodospirillales</taxon>
        <taxon>Dongiaceae</taxon>
        <taxon>Aliidongia</taxon>
    </lineage>
</organism>
<dbReference type="EMBL" id="BMJQ01000010">
    <property type="protein sequence ID" value="GGF28596.1"/>
    <property type="molecule type" value="Genomic_DNA"/>
</dbReference>
<dbReference type="Proteomes" id="UP000646365">
    <property type="component" value="Unassembled WGS sequence"/>
</dbReference>
<evidence type="ECO:0000256" key="1">
    <source>
        <dbReference type="ARBA" id="ARBA00004917"/>
    </source>
</evidence>
<dbReference type="HAMAP" id="MF_00178">
    <property type="entry name" value="Lumazine_synth"/>
    <property type="match status" value="1"/>
</dbReference>
<feature type="binding site" evidence="7">
    <location>
        <position position="122"/>
    </location>
    <ligand>
        <name>(2S)-2-hydroxy-3-oxobutyl phosphate</name>
        <dbReference type="ChEBI" id="CHEBI:58830"/>
    </ligand>
</feature>
<feature type="active site" description="Proton donor" evidence="7">
    <location>
        <position position="83"/>
    </location>
</feature>
<evidence type="ECO:0000256" key="2">
    <source>
        <dbReference type="ARBA" id="ARBA00007424"/>
    </source>
</evidence>
<dbReference type="EC" id="2.5.1.78" evidence="3 7"/>
<keyword evidence="9" id="KW-1185">Reference proteome</keyword>
<feature type="binding site" evidence="7">
    <location>
        <position position="108"/>
    </location>
    <ligand>
        <name>5-amino-6-(D-ribitylamino)uracil</name>
        <dbReference type="ChEBI" id="CHEBI:15934"/>
    </ligand>
</feature>
<dbReference type="InterPro" id="IPR002180">
    <property type="entry name" value="LS/RS"/>
</dbReference>
<dbReference type="GO" id="GO:0005829">
    <property type="term" value="C:cytosol"/>
    <property type="evidence" value="ECO:0007669"/>
    <property type="project" value="TreeGrafter"/>
</dbReference>
<comment type="function">
    <text evidence="7">Catalyzes the formation of 6,7-dimethyl-8-ribityllumazine by condensation of 5-amino-6-(D-ribitylamino)uracil with 3,4-dihydroxy-2-butanone 4-phosphate. This is the penultimate step in the biosynthesis of riboflavin.</text>
</comment>
<name>A0A8J2YVQ2_9PROT</name>
<reference evidence="8" key="2">
    <citation type="submission" date="2020-09" db="EMBL/GenBank/DDBJ databases">
        <authorList>
            <person name="Sun Q."/>
            <person name="Zhou Y."/>
        </authorList>
    </citation>
    <scope>NUCLEOTIDE SEQUENCE</scope>
    <source>
        <strain evidence="8">CGMCC 1.15725</strain>
    </source>
</reference>
<feature type="binding site" evidence="7">
    <location>
        <begin position="44"/>
        <end position="46"/>
    </location>
    <ligand>
        <name>5-amino-6-(D-ribitylamino)uracil</name>
        <dbReference type="ChEBI" id="CHEBI:15934"/>
    </ligand>
</feature>
<comment type="similarity">
    <text evidence="2 7">Belongs to the DMRL synthase family.</text>
</comment>
<dbReference type="PANTHER" id="PTHR21058">
    <property type="entry name" value="6,7-DIMETHYL-8-RIBITYLLUMAZINE SYNTHASE DMRL SYNTHASE LUMAZINE SYNTHASE"/>
    <property type="match status" value="1"/>
</dbReference>
<dbReference type="AlphaFoldDB" id="A0A8J2YVQ2"/>
<evidence type="ECO:0000256" key="4">
    <source>
        <dbReference type="ARBA" id="ARBA00022619"/>
    </source>
</evidence>
<evidence type="ECO:0000313" key="8">
    <source>
        <dbReference type="EMBL" id="GGF28596.1"/>
    </source>
</evidence>
<reference evidence="8" key="1">
    <citation type="journal article" date="2014" name="Int. J. Syst. Evol. Microbiol.">
        <title>Complete genome sequence of Corynebacterium casei LMG S-19264T (=DSM 44701T), isolated from a smear-ripened cheese.</title>
        <authorList>
            <consortium name="US DOE Joint Genome Institute (JGI-PGF)"/>
            <person name="Walter F."/>
            <person name="Albersmeier A."/>
            <person name="Kalinowski J."/>
            <person name="Ruckert C."/>
        </authorList>
    </citation>
    <scope>NUCLEOTIDE SEQUENCE</scope>
    <source>
        <strain evidence="8">CGMCC 1.15725</strain>
    </source>
</reference>
<dbReference type="GO" id="GO:0009231">
    <property type="term" value="P:riboflavin biosynthetic process"/>
    <property type="evidence" value="ECO:0007669"/>
    <property type="project" value="UniProtKB-UniRule"/>
</dbReference>
<feature type="binding site" evidence="7">
    <location>
        <begin position="80"/>
        <end position="81"/>
    </location>
    <ligand>
        <name>(2S)-2-hydroxy-3-oxobutyl phosphate</name>
        <dbReference type="ChEBI" id="CHEBI:58830"/>
    </ligand>
</feature>
<sequence length="152" mass="16205">MSKPHILIVEAPYYTELAAELRAGVIEALDAAGATHEILAVPGAFEVPAAIAHAAGLFREDETGCPYDGFCALGFVIRGETTHFDLVSEAATSALQELAVRDGLAIGYGIFTAENDEQAWARARRTEKNKGREVAEACLAMVKVKARFADAP</sequence>
<dbReference type="CDD" id="cd09209">
    <property type="entry name" value="Lumazine_synthase-I"/>
    <property type="match status" value="1"/>
</dbReference>
<keyword evidence="5 7" id="KW-0808">Transferase</keyword>
<evidence type="ECO:0000256" key="6">
    <source>
        <dbReference type="ARBA" id="ARBA00048785"/>
    </source>
</evidence>
<dbReference type="InterPro" id="IPR034964">
    <property type="entry name" value="LS"/>
</dbReference>
<dbReference type="GO" id="GO:0000906">
    <property type="term" value="F:6,7-dimethyl-8-ribityllumazine synthase activity"/>
    <property type="evidence" value="ECO:0007669"/>
    <property type="project" value="UniProtKB-UniRule"/>
</dbReference>
<evidence type="ECO:0000256" key="3">
    <source>
        <dbReference type="ARBA" id="ARBA00012664"/>
    </source>
</evidence>
<dbReference type="RefSeq" id="WP_189048703.1">
    <property type="nucleotide sequence ID" value="NZ_BMJQ01000010.1"/>
</dbReference>
<dbReference type="SUPFAM" id="SSF52121">
    <property type="entry name" value="Lumazine synthase"/>
    <property type="match status" value="1"/>
</dbReference>
<feature type="binding site" evidence="7">
    <location>
        <position position="13"/>
    </location>
    <ligand>
        <name>5-amino-6-(D-ribitylamino)uracil</name>
        <dbReference type="ChEBI" id="CHEBI:15934"/>
    </ligand>
</feature>
<protein>
    <recommendedName>
        <fullName evidence="3 7">6,7-dimethyl-8-ribityllumazine synthase</fullName>
        <shortName evidence="7">DMRL synthase</shortName>
        <shortName evidence="7">LS</shortName>
        <shortName evidence="7">Lumazine synthase</shortName>
        <ecNumber evidence="3 7">2.5.1.78</ecNumber>
    </recommendedName>
</protein>
<evidence type="ECO:0000256" key="5">
    <source>
        <dbReference type="ARBA" id="ARBA00022679"/>
    </source>
</evidence>
<proteinExistence type="inferred from homology"/>
<accession>A0A8J2YVQ2</accession>
<dbReference type="PANTHER" id="PTHR21058:SF0">
    <property type="entry name" value="6,7-DIMETHYL-8-RIBITYLLUMAZINE SYNTHASE"/>
    <property type="match status" value="1"/>
</dbReference>
<dbReference type="Pfam" id="PF00885">
    <property type="entry name" value="DMRL_synthase"/>
    <property type="match status" value="1"/>
</dbReference>
<dbReference type="GO" id="GO:0009349">
    <property type="term" value="C:riboflavin synthase complex"/>
    <property type="evidence" value="ECO:0007669"/>
    <property type="project" value="UniProtKB-UniRule"/>
</dbReference>
<comment type="caution">
    <text evidence="8">The sequence shown here is derived from an EMBL/GenBank/DDBJ whole genome shotgun (WGS) entry which is preliminary data.</text>
</comment>